<dbReference type="OrthoDB" id="2043985at2"/>
<evidence type="ECO:0000313" key="2">
    <source>
        <dbReference type="EMBL" id="SHO58792.1"/>
    </source>
</evidence>
<dbReference type="RefSeq" id="WP_073586231.1">
    <property type="nucleotide sequence ID" value="NZ_AP024897.1"/>
</dbReference>
<proteinExistence type="predicted"/>
<keyword evidence="3" id="KW-1185">Reference proteome</keyword>
<evidence type="ECO:0000313" key="3">
    <source>
        <dbReference type="Proteomes" id="UP000184600"/>
    </source>
</evidence>
<sequence>MKKTPLAILTSQPQNNLAVLTADLSVSDNGWYQLLPAGKFKARDGRPDDTIDGYWHLDAASAQAFISATKATAPKVLIDYDHQTLNTRKTGKKALAAAWLSTETDIEWRDGQGLYIRPDWTSAARRHIDEKEYAFFSAVFPYDKNGTPLYLRMAAITNDPGLVEIDPIAALAADISVNLSKSGTDIHLYGQTEDSVLNELLIKMLAQLGITVTGEPTREQATAALTALDALKTKADQSTELETQVATLSAQQHADVDLSKFVSVEAYNGVVTELAVLKAGSDKTSITSVIKAARESGKVVEAEVQYLTDFGNQQGVAALSAMLEKRPAIAALTAPQTQNKKPPDEKKKPGTLSDAELAVLSATGLTKEQYLASKQETRQ</sequence>
<dbReference type="PIRSF" id="PIRSF016624">
    <property type="entry name" value="Mu_prophg_I"/>
    <property type="match status" value="1"/>
</dbReference>
<evidence type="ECO:0000256" key="1">
    <source>
        <dbReference type="SAM" id="MobiDB-lite"/>
    </source>
</evidence>
<dbReference type="STRING" id="1117707.VQ7734_04564"/>
<dbReference type="EMBL" id="FRFG01000078">
    <property type="protein sequence ID" value="SHO58792.1"/>
    <property type="molecule type" value="Genomic_DNA"/>
</dbReference>
<dbReference type="Pfam" id="PF10123">
    <property type="entry name" value="Mu-like_Pro"/>
    <property type="match status" value="1"/>
</dbReference>
<organism evidence="2 3">
    <name type="scientific">Vibrio quintilis</name>
    <dbReference type="NCBI Taxonomy" id="1117707"/>
    <lineage>
        <taxon>Bacteria</taxon>
        <taxon>Pseudomonadati</taxon>
        <taxon>Pseudomonadota</taxon>
        <taxon>Gammaproteobacteria</taxon>
        <taxon>Vibrionales</taxon>
        <taxon>Vibrionaceae</taxon>
        <taxon>Vibrio</taxon>
    </lineage>
</organism>
<dbReference type="Proteomes" id="UP000184600">
    <property type="component" value="Unassembled WGS sequence"/>
</dbReference>
<feature type="region of interest" description="Disordered" evidence="1">
    <location>
        <begin position="332"/>
        <end position="352"/>
    </location>
</feature>
<dbReference type="InterPro" id="IPR012106">
    <property type="entry name" value="Phage_Mu_Gp1"/>
</dbReference>
<dbReference type="AlphaFoldDB" id="A0A1M7Z1U9"/>
<name>A0A1M7Z1U9_9VIBR</name>
<reference evidence="3" key="1">
    <citation type="submission" date="2016-12" db="EMBL/GenBank/DDBJ databases">
        <authorList>
            <person name="Rodrigo-Torres L."/>
            <person name="Arahal R.D."/>
            <person name="Lucena T."/>
        </authorList>
    </citation>
    <scope>NUCLEOTIDE SEQUENCE [LARGE SCALE GENOMIC DNA]</scope>
</reference>
<accession>A0A1M7Z1U9</accession>
<gene>
    <name evidence="2" type="ORF">VQ7734_04564</name>
</gene>
<protein>
    <submittedName>
        <fullName evidence="2">Mu-like prophage I protein</fullName>
    </submittedName>
</protein>